<dbReference type="SUPFAM" id="SSF64518">
    <property type="entry name" value="Phase 1 flagellin"/>
    <property type="match status" value="2"/>
</dbReference>
<dbReference type="GO" id="GO:0009424">
    <property type="term" value="C:bacterial-type flagellum hook"/>
    <property type="evidence" value="ECO:0007669"/>
    <property type="project" value="InterPro"/>
</dbReference>
<dbReference type="KEGG" id="ddz:DSYM_21160"/>
<dbReference type="InterPro" id="IPR001444">
    <property type="entry name" value="Flag_bb_rod_N"/>
</dbReference>
<dbReference type="GO" id="GO:0005576">
    <property type="term" value="C:extracellular region"/>
    <property type="evidence" value="ECO:0007669"/>
    <property type="project" value="UniProtKB-SubCell"/>
</dbReference>
<protein>
    <recommendedName>
        <fullName evidence="4">Flagellar hook-associated protein 1</fullName>
    </recommendedName>
</protein>
<evidence type="ECO:0000256" key="2">
    <source>
        <dbReference type="ARBA" id="ARBA00004613"/>
    </source>
</evidence>
<dbReference type="InterPro" id="IPR053927">
    <property type="entry name" value="FlgK_helical"/>
</dbReference>
<evidence type="ECO:0000259" key="8">
    <source>
        <dbReference type="Pfam" id="PF06429"/>
    </source>
</evidence>
<dbReference type="InterPro" id="IPR002371">
    <property type="entry name" value="FlgK"/>
</dbReference>
<dbReference type="Pfam" id="PF06429">
    <property type="entry name" value="Flg_bbr_C"/>
    <property type="match status" value="1"/>
</dbReference>
<dbReference type="Pfam" id="PF22638">
    <property type="entry name" value="FlgK_D1"/>
    <property type="match status" value="1"/>
</dbReference>
<name>A0A809RYJ5_9PROT</name>
<comment type="subcellular location">
    <subcellularLocation>
        <location evidence="1">Bacterial flagellum</location>
    </subcellularLocation>
    <subcellularLocation>
        <location evidence="2">Secreted</location>
    </subcellularLocation>
</comment>
<dbReference type="InterPro" id="IPR010930">
    <property type="entry name" value="Flg_bb/hook_C_dom"/>
</dbReference>
<dbReference type="NCBIfam" id="TIGR02492">
    <property type="entry name" value="flgK_ends"/>
    <property type="match status" value="1"/>
</dbReference>
<evidence type="ECO:0000313" key="11">
    <source>
        <dbReference type="EMBL" id="BBO21417.1"/>
    </source>
</evidence>
<dbReference type="PRINTS" id="PR01005">
    <property type="entry name" value="FLGHOOKAP1"/>
</dbReference>
<evidence type="ECO:0000256" key="1">
    <source>
        <dbReference type="ARBA" id="ARBA00004365"/>
    </source>
</evidence>
<accession>A0A809RYJ5</accession>
<feature type="domain" description="Flagellar hook-associated protein FlgK helical" evidence="10">
    <location>
        <begin position="94"/>
        <end position="329"/>
    </location>
</feature>
<dbReference type="Pfam" id="PF21158">
    <property type="entry name" value="flgK_1st_1"/>
    <property type="match status" value="1"/>
</dbReference>
<evidence type="ECO:0000256" key="4">
    <source>
        <dbReference type="ARBA" id="ARBA00016244"/>
    </source>
</evidence>
<dbReference type="Pfam" id="PF00460">
    <property type="entry name" value="Flg_bb_rod"/>
    <property type="match status" value="1"/>
</dbReference>
<keyword evidence="11" id="KW-0969">Cilium</keyword>
<keyword evidence="6" id="KW-0975">Bacterial flagellum</keyword>
<sequence length="640" mass="65430">MGSSVFNIGVSGLAAAQAGLLTTGHNISNASTPGFNRQQIVQSTNTPQFTGAGYFGQGTNVQTVQRIYNQFLASQTLSAQTRLSELNAYADQIRQVDGLLADSSAGLSTALNDFFRGVHEVAANPASIPARQSMLSMAQALVGRFQSVDNRLNEIRDGVDTQLASTVADINSYTTQIAALNQRIILAQAAGPGQPANDLLDQRDQLIAQLNQQVRVTTLTESDGSLSVFVGNGQAVVVGAQSYGLATMQSGEDASRMTVGITLASGGTAALPEAMLTGGTLGGLLAFRRESLDTAQNALGRIALGLAETFNAQHRLGQDLTGALGGNFFTAPAPQVITPNNPPNGGTAAIGVAVASAANLTTSDYRLTANGGGNYTLVRLSDNTTVFSATALPQTVDGLTISLASGAANAGDSFLIQPTRAAAHDIAVALTDARSIAAAAPIRTAASNGNSGTGAISAGSVNAPPPVNANLTQTVTITFNNPPTTFDVVGTGTGNPAGVAYTAGGSISYNGWTVEIGGTPAAGDVFTISANSAGVADNRNALLLAGLQTGKTLAGGTASYQSAYAQIVSDVGNKTREIQVTATAQESVVKQAEEAQQSLSGVNLDEEAANLLRYQQAYQASGKMIEIADKLFNTLLELGR</sequence>
<evidence type="ECO:0000313" key="12">
    <source>
        <dbReference type="Proteomes" id="UP000662914"/>
    </source>
</evidence>
<evidence type="ECO:0000259" key="9">
    <source>
        <dbReference type="Pfam" id="PF21158"/>
    </source>
</evidence>
<keyword evidence="11" id="KW-0966">Cell projection</keyword>
<evidence type="ECO:0000256" key="6">
    <source>
        <dbReference type="ARBA" id="ARBA00023143"/>
    </source>
</evidence>
<dbReference type="EMBL" id="AP021857">
    <property type="protein sequence ID" value="BBO21417.1"/>
    <property type="molecule type" value="Genomic_DNA"/>
</dbReference>
<organism evidence="11 12">
    <name type="scientific">Candidatus Desulfobacillus denitrificans</name>
    <dbReference type="NCBI Taxonomy" id="2608985"/>
    <lineage>
        <taxon>Bacteria</taxon>
        <taxon>Pseudomonadati</taxon>
        <taxon>Pseudomonadota</taxon>
        <taxon>Betaproteobacteria</taxon>
        <taxon>Candidatus Desulfobacillus</taxon>
    </lineage>
</organism>
<dbReference type="InterPro" id="IPR049119">
    <property type="entry name" value="FlgK_D2-like"/>
</dbReference>
<dbReference type="PANTHER" id="PTHR30033:SF1">
    <property type="entry name" value="FLAGELLAR HOOK-ASSOCIATED PROTEIN 1"/>
    <property type="match status" value="1"/>
</dbReference>
<keyword evidence="5" id="KW-0964">Secreted</keyword>
<proteinExistence type="inferred from homology"/>
<feature type="domain" description="Flagellar basal body rod protein N-terminal" evidence="7">
    <location>
        <begin position="6"/>
        <end position="35"/>
    </location>
</feature>
<gene>
    <name evidence="11" type="ORF">DSYM_21160</name>
</gene>
<feature type="domain" description="Flagellar hook-associated protein 1 D2-like" evidence="9">
    <location>
        <begin position="341"/>
        <end position="418"/>
    </location>
</feature>
<dbReference type="GO" id="GO:0044780">
    <property type="term" value="P:bacterial-type flagellum assembly"/>
    <property type="evidence" value="ECO:0007669"/>
    <property type="project" value="InterPro"/>
</dbReference>
<dbReference type="AlphaFoldDB" id="A0A809RYJ5"/>
<reference evidence="11" key="1">
    <citation type="journal article" name="DNA Res.">
        <title>The physiological potential of anammox bacteria as revealed by their core genome structure.</title>
        <authorList>
            <person name="Okubo T."/>
            <person name="Toyoda A."/>
            <person name="Fukuhara K."/>
            <person name="Uchiyama I."/>
            <person name="Harigaya Y."/>
            <person name="Kuroiwa M."/>
            <person name="Suzuki T."/>
            <person name="Murakami Y."/>
            <person name="Suwa Y."/>
            <person name="Takami H."/>
        </authorList>
    </citation>
    <scope>NUCLEOTIDE SEQUENCE</scope>
    <source>
        <strain evidence="11">317325-3</strain>
    </source>
</reference>
<dbReference type="GO" id="GO:0005198">
    <property type="term" value="F:structural molecule activity"/>
    <property type="evidence" value="ECO:0007669"/>
    <property type="project" value="InterPro"/>
</dbReference>
<keyword evidence="11" id="KW-0282">Flagellum</keyword>
<comment type="similarity">
    <text evidence="3">Belongs to the flagella basal body rod proteins family.</text>
</comment>
<evidence type="ECO:0000256" key="3">
    <source>
        <dbReference type="ARBA" id="ARBA00009677"/>
    </source>
</evidence>
<evidence type="ECO:0000259" key="7">
    <source>
        <dbReference type="Pfam" id="PF00460"/>
    </source>
</evidence>
<evidence type="ECO:0000259" key="10">
    <source>
        <dbReference type="Pfam" id="PF22638"/>
    </source>
</evidence>
<evidence type="ECO:0000256" key="5">
    <source>
        <dbReference type="ARBA" id="ARBA00022525"/>
    </source>
</evidence>
<dbReference type="Proteomes" id="UP000662914">
    <property type="component" value="Chromosome"/>
</dbReference>
<dbReference type="PANTHER" id="PTHR30033">
    <property type="entry name" value="FLAGELLAR HOOK-ASSOCIATED PROTEIN 1"/>
    <property type="match status" value="1"/>
</dbReference>
<feature type="domain" description="Flagellar basal-body/hook protein C-terminal" evidence="8">
    <location>
        <begin position="600"/>
        <end position="638"/>
    </location>
</feature>